<evidence type="ECO:0000256" key="3">
    <source>
        <dbReference type="ARBA" id="ARBA00023172"/>
    </source>
</evidence>
<evidence type="ECO:0000313" key="7">
    <source>
        <dbReference type="EMBL" id="KGF52353.1"/>
    </source>
</evidence>
<dbReference type="eggNOG" id="COG0582">
    <property type="taxonomic scope" value="Bacteria"/>
</dbReference>
<organism evidence="7 8">
    <name type="scientific">Flavonifractor plautii 1_3_50AFAA</name>
    <dbReference type="NCBI Taxonomy" id="742738"/>
    <lineage>
        <taxon>Bacteria</taxon>
        <taxon>Bacillati</taxon>
        <taxon>Bacillota</taxon>
        <taxon>Clostridia</taxon>
        <taxon>Eubacteriales</taxon>
        <taxon>Oscillospiraceae</taxon>
        <taxon>Flavonifractor</taxon>
    </lineage>
</organism>
<dbReference type="Gene3D" id="1.10.443.10">
    <property type="entry name" value="Intergrase catalytic core"/>
    <property type="match status" value="1"/>
</dbReference>
<dbReference type="InterPro" id="IPR044068">
    <property type="entry name" value="CB"/>
</dbReference>
<proteinExistence type="inferred from homology"/>
<dbReference type="Pfam" id="PF00589">
    <property type="entry name" value="Phage_integrase"/>
    <property type="match status" value="1"/>
</dbReference>
<accession>A0A096AZ84</accession>
<dbReference type="AlphaFoldDB" id="A0A096AZ84"/>
<dbReference type="InterPro" id="IPR011010">
    <property type="entry name" value="DNA_brk_join_enz"/>
</dbReference>
<dbReference type="GO" id="GO:0015074">
    <property type="term" value="P:DNA integration"/>
    <property type="evidence" value="ECO:0007669"/>
    <property type="project" value="InterPro"/>
</dbReference>
<dbReference type="GO" id="GO:0003677">
    <property type="term" value="F:DNA binding"/>
    <property type="evidence" value="ECO:0007669"/>
    <property type="project" value="UniProtKB-UniRule"/>
</dbReference>
<dbReference type="InterPro" id="IPR050090">
    <property type="entry name" value="Tyrosine_recombinase_XerCD"/>
</dbReference>
<evidence type="ECO:0000259" key="6">
    <source>
        <dbReference type="PROSITE" id="PS51900"/>
    </source>
</evidence>
<protein>
    <recommendedName>
        <fullName evidence="9">Tyr recombinase domain-containing protein</fullName>
    </recommendedName>
</protein>
<name>A0A096AZ84_FLAPL</name>
<evidence type="ECO:0000256" key="4">
    <source>
        <dbReference type="PROSITE-ProRule" id="PRU01248"/>
    </source>
</evidence>
<keyword evidence="8" id="KW-1185">Reference proteome</keyword>
<dbReference type="HOGENOM" id="CLU_027562_17_4_9"/>
<dbReference type="PROSITE" id="PS51900">
    <property type="entry name" value="CB"/>
    <property type="match status" value="1"/>
</dbReference>
<dbReference type="PATRIC" id="fig|742738.3.peg.4150"/>
<evidence type="ECO:0000313" key="8">
    <source>
        <dbReference type="Proteomes" id="UP000029585"/>
    </source>
</evidence>
<comment type="caution">
    <text evidence="7">The sequence shown here is derived from an EMBL/GenBank/DDBJ whole genome shotgun (WGS) entry which is preliminary data.</text>
</comment>
<dbReference type="PANTHER" id="PTHR30349">
    <property type="entry name" value="PHAGE INTEGRASE-RELATED"/>
    <property type="match status" value="1"/>
</dbReference>
<evidence type="ECO:0008006" key="9">
    <source>
        <dbReference type="Google" id="ProtNLM"/>
    </source>
</evidence>
<feature type="domain" description="Core-binding (CB)" evidence="6">
    <location>
        <begin position="61"/>
        <end position="142"/>
    </location>
</feature>
<evidence type="ECO:0000259" key="5">
    <source>
        <dbReference type="PROSITE" id="PS51898"/>
    </source>
</evidence>
<dbReference type="InterPro" id="IPR002104">
    <property type="entry name" value="Integrase_catalytic"/>
</dbReference>
<dbReference type="InterPro" id="IPR010998">
    <property type="entry name" value="Integrase_recombinase_N"/>
</dbReference>
<dbReference type="InterPro" id="IPR013762">
    <property type="entry name" value="Integrase-like_cat_sf"/>
</dbReference>
<gene>
    <name evidence="7" type="ORF">HMPREF9460_04031</name>
</gene>
<keyword evidence="2 4" id="KW-0238">DNA-binding</keyword>
<dbReference type="GO" id="GO:0006310">
    <property type="term" value="P:DNA recombination"/>
    <property type="evidence" value="ECO:0007669"/>
    <property type="project" value="UniProtKB-KW"/>
</dbReference>
<dbReference type="Gene3D" id="1.10.150.130">
    <property type="match status" value="1"/>
</dbReference>
<evidence type="ECO:0000256" key="1">
    <source>
        <dbReference type="ARBA" id="ARBA00008857"/>
    </source>
</evidence>
<sequence length="407" mass="45823">MPKRNLPEFYYDSKKQQYRKRITLPDGRKKDLYAKDKETLRKRVAALRQDIEENQYHAENPTLAEYAIEWCARRLPGLSESRKNDYRNAINNHILPGLGGNRLLREISSADVDLFMASRAGVSSSLHGKIVSTLKQLFSSAVRDGLLRSSPAEHVKSGGRPAEEKVPLTTRQQEGLIQAVSGTPALTFVLLALRAGLRKEEILGLEWDCVHLSGPAPYLEVERVCTFQGNRAVVHSKLKTKAARRKIPLPPQLHEHLLSWRIQNPYDFVVPNSQGGPRSSQSFRRLWEIVENRTAGTCHRWSREHRHNMPVTRALGEKTANHAIVCSLDFHCTPHQLRHTYITGLCASGKLDIKKIQYLAGHATVQMTLNIYSHVVDNRPEELLAGISAAFAPRPQMGQAVPPESTP</sequence>
<dbReference type="SUPFAM" id="SSF56349">
    <property type="entry name" value="DNA breaking-rejoining enzymes"/>
    <property type="match status" value="1"/>
</dbReference>
<evidence type="ECO:0000256" key="2">
    <source>
        <dbReference type="ARBA" id="ARBA00023125"/>
    </source>
</evidence>
<reference evidence="7 8" key="1">
    <citation type="submission" date="2011-08" db="EMBL/GenBank/DDBJ databases">
        <title>The Genome Sequence of Clostridium orbiscindens 1_3_50AFAA.</title>
        <authorList>
            <consortium name="The Broad Institute Genome Sequencing Platform"/>
            <person name="Earl A."/>
            <person name="Ward D."/>
            <person name="Feldgarden M."/>
            <person name="Gevers D."/>
            <person name="Daigneault M."/>
            <person name="Strauss J."/>
            <person name="Allen-Vercoe E."/>
            <person name="Young S.K."/>
            <person name="Zeng Q."/>
            <person name="Gargeya S."/>
            <person name="Fitzgerald M."/>
            <person name="Haas B."/>
            <person name="Abouelleil A."/>
            <person name="Alvarado L."/>
            <person name="Arachchi H.M."/>
            <person name="Berlin A."/>
            <person name="Brown A."/>
            <person name="Chapman S.B."/>
            <person name="Chen Z."/>
            <person name="Dunbar C."/>
            <person name="Freedman E."/>
            <person name="Gearin G."/>
            <person name="Gellesch M."/>
            <person name="Goldberg J."/>
            <person name="Griggs A."/>
            <person name="Gujja S."/>
            <person name="Heiman D."/>
            <person name="Howarth C."/>
            <person name="Larson L."/>
            <person name="Lui A."/>
            <person name="MacDonald P.J.P."/>
            <person name="Montmayeur A."/>
            <person name="Murphy C."/>
            <person name="Neiman D."/>
            <person name="Pearson M."/>
            <person name="Priest M."/>
            <person name="Roberts A."/>
            <person name="Saif S."/>
            <person name="Shea T."/>
            <person name="Shenoy N."/>
            <person name="Sisk P."/>
            <person name="Stolte C."/>
            <person name="Sykes S."/>
            <person name="Wortman J."/>
            <person name="Nusbaum C."/>
            <person name="Birren B."/>
        </authorList>
    </citation>
    <scope>NUCLEOTIDE SEQUENCE [LARGE SCALE GENOMIC DNA]</scope>
    <source>
        <strain evidence="7 8">1_3_50AFAA</strain>
    </source>
</reference>
<comment type="similarity">
    <text evidence="1">Belongs to the 'phage' integrase family.</text>
</comment>
<dbReference type="Proteomes" id="UP000029585">
    <property type="component" value="Unassembled WGS sequence"/>
</dbReference>
<dbReference type="PROSITE" id="PS51898">
    <property type="entry name" value="TYR_RECOMBINASE"/>
    <property type="match status" value="1"/>
</dbReference>
<dbReference type="PANTHER" id="PTHR30349:SF64">
    <property type="entry name" value="PROPHAGE INTEGRASE INTD-RELATED"/>
    <property type="match status" value="1"/>
</dbReference>
<dbReference type="EMBL" id="ADLO01000126">
    <property type="protein sequence ID" value="KGF52353.1"/>
    <property type="molecule type" value="Genomic_DNA"/>
</dbReference>
<dbReference type="RefSeq" id="WP_044943561.1">
    <property type="nucleotide sequence ID" value="NZ_KN174169.1"/>
</dbReference>
<feature type="domain" description="Tyr recombinase" evidence="5">
    <location>
        <begin position="163"/>
        <end position="385"/>
    </location>
</feature>
<keyword evidence="3" id="KW-0233">DNA recombination</keyword>
<dbReference type="CDD" id="cd01189">
    <property type="entry name" value="INT_ICEBs1_C_like"/>
    <property type="match status" value="1"/>
</dbReference>